<dbReference type="Gene3D" id="2.60.40.1180">
    <property type="entry name" value="Golgi alpha-mannosidase II"/>
    <property type="match status" value="1"/>
</dbReference>
<feature type="domain" description="Alpha-L-arabinofuranosidase C-terminal" evidence="8">
    <location>
        <begin position="291"/>
        <end position="494"/>
    </location>
</feature>
<evidence type="ECO:0000256" key="7">
    <source>
        <dbReference type="ARBA" id="ARBA00023295"/>
    </source>
</evidence>
<organism evidence="9 10">
    <name type="scientific">Verrucosispora sioxanthis</name>
    <dbReference type="NCBI Taxonomy" id="2499994"/>
    <lineage>
        <taxon>Bacteria</taxon>
        <taxon>Bacillati</taxon>
        <taxon>Actinomycetota</taxon>
        <taxon>Actinomycetes</taxon>
        <taxon>Micromonosporales</taxon>
        <taxon>Micromonosporaceae</taxon>
        <taxon>Micromonospora</taxon>
    </lineage>
</organism>
<dbReference type="SUPFAM" id="SSF51011">
    <property type="entry name" value="Glycosyl hydrolase domain"/>
    <property type="match status" value="1"/>
</dbReference>
<evidence type="ECO:0000256" key="2">
    <source>
        <dbReference type="ARBA" id="ARBA00007186"/>
    </source>
</evidence>
<evidence type="ECO:0000256" key="3">
    <source>
        <dbReference type="ARBA" id="ARBA00011165"/>
    </source>
</evidence>
<accession>A0A6M1LCE5</accession>
<evidence type="ECO:0000256" key="5">
    <source>
        <dbReference type="ARBA" id="ARBA00022801"/>
    </source>
</evidence>
<sequence length="509" mass="55750">MPRAHLTINPAFTIGPVRRRLFGGFVEHLGRHIYDGIHEPGHPSAGPDGFRRDVVELVKELGVSTVRYPGGNFVSGYNWEDGVGPVAERPRRLDLAWHSTETNQVGLHEFQHWLDLVGSELMLAVNLGTRGPKEAVELLEYTNLPAGTARAEQRAANGREKPFGIAMWCLGNEMDGPWQLGHRDATDYGKLASMTAKAMRQVDQNLELVACGSSGRGMPTFGEWERVVLNHAYDDVDYISCHAYYQEHDGDLASFLASGVDMDTYIESVVATVDHVRTVKRSSKRVDLAFDEWNIWYMSRWQEKARTFTIDEWPVAPRLLEDRYTVADAVVLGGLLISLLNHADRVTSANLAQLVNVIAPIMTEPGGPAWRQTTFFPFSVTSHAARGDALRVLADADETTTATFGSVPVVAAAATSDGTGLSVFLQNRHLTEATTVTIDLRAFQPTGAVSAQGIWDTDVRAANDLRDPHRVGLRNNDTARLSDGLLTVELPPVSWTALTVPQATGSGGS</sequence>
<dbReference type="InterPro" id="IPR010720">
    <property type="entry name" value="Alpha-L-AF_C"/>
</dbReference>
<comment type="similarity">
    <text evidence="2">Belongs to the glycosyl hydrolase 51 family.</text>
</comment>
<protein>
    <recommendedName>
        <fullName evidence="4">non-reducing end alpha-L-arabinofuranosidase</fullName>
        <ecNumber evidence="4">3.2.1.55</ecNumber>
    </recommendedName>
</protein>
<dbReference type="EMBL" id="SAIY01000012">
    <property type="protein sequence ID" value="NGM15965.1"/>
    <property type="molecule type" value="Genomic_DNA"/>
</dbReference>
<dbReference type="Pfam" id="PF06964">
    <property type="entry name" value="Alpha-L-AF_C"/>
    <property type="match status" value="1"/>
</dbReference>
<dbReference type="GO" id="GO:0000272">
    <property type="term" value="P:polysaccharide catabolic process"/>
    <property type="evidence" value="ECO:0007669"/>
    <property type="project" value="TreeGrafter"/>
</dbReference>
<dbReference type="RefSeq" id="WP_164449828.1">
    <property type="nucleotide sequence ID" value="NZ_SAIY01000012.1"/>
</dbReference>
<evidence type="ECO:0000313" key="10">
    <source>
        <dbReference type="Proteomes" id="UP000478148"/>
    </source>
</evidence>
<evidence type="ECO:0000256" key="4">
    <source>
        <dbReference type="ARBA" id="ARBA00012670"/>
    </source>
</evidence>
<evidence type="ECO:0000259" key="8">
    <source>
        <dbReference type="SMART" id="SM00813"/>
    </source>
</evidence>
<dbReference type="InterPro" id="IPR055235">
    <property type="entry name" value="ASD1_cat"/>
</dbReference>
<dbReference type="InterPro" id="IPR013780">
    <property type="entry name" value="Glyco_hydro_b"/>
</dbReference>
<evidence type="ECO:0000313" key="9">
    <source>
        <dbReference type="EMBL" id="NGM15965.1"/>
    </source>
</evidence>
<dbReference type="AlphaFoldDB" id="A0A6M1LCE5"/>
<name>A0A6M1LCE5_9ACTN</name>
<dbReference type="InterPro" id="IPR017853">
    <property type="entry name" value="GH"/>
</dbReference>
<dbReference type="EC" id="3.2.1.55" evidence="4"/>
<comment type="catalytic activity">
    <reaction evidence="1">
        <text>Hydrolysis of terminal non-reducing alpha-L-arabinofuranoside residues in alpha-L-arabinosides.</text>
        <dbReference type="EC" id="3.2.1.55"/>
    </reaction>
</comment>
<reference evidence="9 10" key="1">
    <citation type="submission" date="2020-02" db="EMBL/GenBank/DDBJ databases">
        <title>Draft Genome Sequence of Verrucosispora sp. Strain CWR15, Isolated from Gulf of Mexico Sponge.</title>
        <authorList>
            <person name="Kennedy S.J."/>
            <person name="Cella E."/>
            <person name="Azarian T."/>
            <person name="Baker B.J."/>
            <person name="Shaw L.N."/>
        </authorList>
    </citation>
    <scope>NUCLEOTIDE SEQUENCE [LARGE SCALE GENOMIC DNA]</scope>
    <source>
        <strain evidence="9 10">CWR15</strain>
    </source>
</reference>
<dbReference type="Proteomes" id="UP000478148">
    <property type="component" value="Unassembled WGS sequence"/>
</dbReference>
<evidence type="ECO:0000256" key="1">
    <source>
        <dbReference type="ARBA" id="ARBA00001462"/>
    </source>
</evidence>
<evidence type="ECO:0000256" key="6">
    <source>
        <dbReference type="ARBA" id="ARBA00023277"/>
    </source>
</evidence>
<dbReference type="SUPFAM" id="SSF51445">
    <property type="entry name" value="(Trans)glycosidases"/>
    <property type="match status" value="1"/>
</dbReference>
<dbReference type="Gene3D" id="3.20.20.80">
    <property type="entry name" value="Glycosidases"/>
    <property type="match status" value="1"/>
</dbReference>
<comment type="subunit">
    <text evidence="3">Homohexamer; trimer of dimers.</text>
</comment>
<keyword evidence="6" id="KW-0119">Carbohydrate metabolism</keyword>
<dbReference type="PANTHER" id="PTHR43576">
    <property type="entry name" value="ALPHA-L-ARABINOFURANOSIDASE C-RELATED"/>
    <property type="match status" value="1"/>
</dbReference>
<keyword evidence="10" id="KW-1185">Reference proteome</keyword>
<dbReference type="GO" id="GO:0046373">
    <property type="term" value="P:L-arabinose metabolic process"/>
    <property type="evidence" value="ECO:0007669"/>
    <property type="project" value="InterPro"/>
</dbReference>
<dbReference type="PANTHER" id="PTHR43576:SF3">
    <property type="entry name" value="ALPHA-L-ARABINOFURANOSIDASE C"/>
    <property type="match status" value="1"/>
</dbReference>
<dbReference type="GO" id="GO:0046556">
    <property type="term" value="F:alpha-L-arabinofuranosidase activity"/>
    <property type="evidence" value="ECO:0007669"/>
    <property type="project" value="UniProtKB-EC"/>
</dbReference>
<dbReference type="Pfam" id="PF22848">
    <property type="entry name" value="ASD1_dom"/>
    <property type="match status" value="1"/>
</dbReference>
<keyword evidence="7" id="KW-0326">Glycosidase</keyword>
<comment type="caution">
    <text evidence="9">The sequence shown here is derived from an EMBL/GenBank/DDBJ whole genome shotgun (WGS) entry which is preliminary data.</text>
</comment>
<dbReference type="SMART" id="SM00813">
    <property type="entry name" value="Alpha-L-AF_C"/>
    <property type="match status" value="1"/>
</dbReference>
<gene>
    <name evidence="9" type="ORF">ENC19_26690</name>
</gene>
<proteinExistence type="inferred from homology"/>
<keyword evidence="5" id="KW-0378">Hydrolase</keyword>